<reference evidence="3 4" key="1">
    <citation type="submission" date="2017-09" db="EMBL/GenBank/DDBJ databases">
        <authorList>
            <person name="Ehlers B."/>
            <person name="Leendertz F.H."/>
        </authorList>
    </citation>
    <scope>NUCLEOTIDE SEQUENCE [LARGE SCALE GENOMIC DNA]</scope>
    <source>
        <strain evidence="3 4">DSM 18289</strain>
    </source>
</reference>
<gene>
    <name evidence="3" type="ORF">SAMN06265368_0021</name>
</gene>
<evidence type="ECO:0000313" key="3">
    <source>
        <dbReference type="EMBL" id="SNZ05057.1"/>
    </source>
</evidence>
<proteinExistence type="predicted"/>
<dbReference type="GO" id="GO:0016787">
    <property type="term" value="F:hydrolase activity"/>
    <property type="evidence" value="ECO:0007669"/>
    <property type="project" value="UniProtKB-KW"/>
</dbReference>
<dbReference type="Gene3D" id="3.40.50.1820">
    <property type="entry name" value="alpha/beta hydrolase"/>
    <property type="match status" value="1"/>
</dbReference>
<accession>A0A285N852</accession>
<dbReference type="InterPro" id="IPR050300">
    <property type="entry name" value="GDXG_lipolytic_enzyme"/>
</dbReference>
<dbReference type="PANTHER" id="PTHR48081">
    <property type="entry name" value="AB HYDROLASE SUPERFAMILY PROTEIN C4A8.06C"/>
    <property type="match status" value="1"/>
</dbReference>
<dbReference type="InterPro" id="IPR029058">
    <property type="entry name" value="AB_hydrolase_fold"/>
</dbReference>
<dbReference type="RefSeq" id="WP_097151398.1">
    <property type="nucleotide sequence ID" value="NZ_OBEL01000001.1"/>
</dbReference>
<feature type="domain" description="Alpha/beta hydrolase fold-3" evidence="2">
    <location>
        <begin position="101"/>
        <end position="308"/>
    </location>
</feature>
<dbReference type="SUPFAM" id="SSF53474">
    <property type="entry name" value="alpha/beta-Hydrolases"/>
    <property type="match status" value="1"/>
</dbReference>
<evidence type="ECO:0000256" key="1">
    <source>
        <dbReference type="ARBA" id="ARBA00022801"/>
    </source>
</evidence>
<dbReference type="Pfam" id="PF07859">
    <property type="entry name" value="Abhydrolase_3"/>
    <property type="match status" value="1"/>
</dbReference>
<dbReference type="InterPro" id="IPR013094">
    <property type="entry name" value="AB_hydrolase_3"/>
</dbReference>
<sequence length="338" mass="37529">MSFNFPPSPYDTGAVLAARTPVEEDVIRLNDWIIGTLSNGPWIWKFTEPQIREARRNGAGVFPVEPHSPHAENLTIEDTTTPVPLRLIFPSDGRKVDSAYLHIHGGGWTFGAADMQDPMLQEIANACSCLCISVDYRLAPEHPYPAAQDDCEAAARWFLNEGAERYGITRFAIGGESAGAHLSLCTLLRLKARDLNHAFCGANLVCGVYDLTLTPSVRNWGEEKLVLNSDDIGQFRQRYLSGDAAKMDWYQSDISPLYGDLTHLPPCLITAGTQDLLLDDSLFLHERLETVTSPNQLALYPGGCHVFPLFDIEMGRKALRHCEDFLKQCFDSAQSENS</sequence>
<name>A0A285N852_9HYPH</name>
<dbReference type="EMBL" id="OBEL01000001">
    <property type="protein sequence ID" value="SNZ05057.1"/>
    <property type="molecule type" value="Genomic_DNA"/>
</dbReference>
<dbReference type="OrthoDB" id="9806180at2"/>
<keyword evidence="4" id="KW-1185">Reference proteome</keyword>
<organism evidence="3 4">
    <name type="scientific">Cohaesibacter gelatinilyticus</name>
    <dbReference type="NCBI Taxonomy" id="372072"/>
    <lineage>
        <taxon>Bacteria</taxon>
        <taxon>Pseudomonadati</taxon>
        <taxon>Pseudomonadota</taxon>
        <taxon>Alphaproteobacteria</taxon>
        <taxon>Hyphomicrobiales</taxon>
        <taxon>Cohaesibacteraceae</taxon>
    </lineage>
</organism>
<dbReference type="Proteomes" id="UP000219439">
    <property type="component" value="Unassembled WGS sequence"/>
</dbReference>
<evidence type="ECO:0000259" key="2">
    <source>
        <dbReference type="Pfam" id="PF07859"/>
    </source>
</evidence>
<keyword evidence="1" id="KW-0378">Hydrolase</keyword>
<protein>
    <submittedName>
        <fullName evidence="3">Acetyl esterase/lipase</fullName>
    </submittedName>
</protein>
<dbReference type="AlphaFoldDB" id="A0A285N852"/>
<dbReference type="PANTHER" id="PTHR48081:SF8">
    <property type="entry name" value="ALPHA_BETA HYDROLASE FOLD-3 DOMAIN-CONTAINING PROTEIN-RELATED"/>
    <property type="match status" value="1"/>
</dbReference>
<evidence type="ECO:0000313" key="4">
    <source>
        <dbReference type="Proteomes" id="UP000219439"/>
    </source>
</evidence>